<feature type="transmembrane region" description="Helical" evidence="1">
    <location>
        <begin position="142"/>
        <end position="161"/>
    </location>
</feature>
<feature type="transmembrane region" description="Helical" evidence="1">
    <location>
        <begin position="88"/>
        <end position="107"/>
    </location>
</feature>
<dbReference type="PANTHER" id="PTHR22911:SF79">
    <property type="entry name" value="MOBA-LIKE NTP TRANSFERASE DOMAIN-CONTAINING PROTEIN"/>
    <property type="match status" value="1"/>
</dbReference>
<feature type="transmembrane region" description="Helical" evidence="1">
    <location>
        <begin position="214"/>
        <end position="235"/>
    </location>
</feature>
<dbReference type="STRING" id="1048983.EL17_14115"/>
<reference evidence="3 4" key="1">
    <citation type="submission" date="2014-04" db="EMBL/GenBank/DDBJ databases">
        <title>Characterization and application of a salt tolerant electro-active bacterium.</title>
        <authorList>
            <person name="Yang L."/>
            <person name="Wei S."/>
            <person name="Tay Q.X.M."/>
        </authorList>
    </citation>
    <scope>NUCLEOTIDE SEQUENCE [LARGE SCALE GENOMIC DNA]</scope>
    <source>
        <strain evidence="3 4">LY1</strain>
    </source>
</reference>
<keyword evidence="1" id="KW-0472">Membrane</keyword>
<dbReference type="Pfam" id="PF00892">
    <property type="entry name" value="EamA"/>
    <property type="match status" value="2"/>
</dbReference>
<sequence>MEGSAKDYAMLHFVVLIWGFTAILGVLISVPAVEIVFYRTLMASTAIGLIFLIKKTKIGLPPDQVIKIVATGFIIAIHWILFFWAARAATVSVALAGFATCTLWTAFLEPIANKTKLKWYEILLGLVVISGLYVIFRFEFGYWVGLTMAITSAFLGALFTVINAKLIKRHSPFILTFYEMVGACMFTVLFFPVYSRFLTTEGQGLQLKLEGYDWLWLLILAGVCTVYAFSVSVELMKRLTAFAVNLTVNLEPVYGIILAVLIFGEQEKMTAGFYIGTLIILLAVCIYPIISYFYRRKKAKQLLRMQ</sequence>
<gene>
    <name evidence="3" type="ORF">EL17_14115</name>
</gene>
<keyword evidence="1" id="KW-1133">Transmembrane helix</keyword>
<dbReference type="AlphaFoldDB" id="A0A074KYR8"/>
<feature type="transmembrane region" description="Helical" evidence="1">
    <location>
        <begin position="36"/>
        <end position="53"/>
    </location>
</feature>
<keyword evidence="4" id="KW-1185">Reference proteome</keyword>
<dbReference type="OrthoDB" id="9150437at2"/>
<feature type="transmembrane region" description="Helical" evidence="1">
    <location>
        <begin position="119"/>
        <end position="136"/>
    </location>
</feature>
<organism evidence="3 4">
    <name type="scientific">Anditalea andensis</name>
    <dbReference type="NCBI Taxonomy" id="1048983"/>
    <lineage>
        <taxon>Bacteria</taxon>
        <taxon>Pseudomonadati</taxon>
        <taxon>Bacteroidota</taxon>
        <taxon>Cytophagia</taxon>
        <taxon>Cytophagales</taxon>
        <taxon>Cytophagaceae</taxon>
        <taxon>Anditalea</taxon>
    </lineage>
</organism>
<accession>A0A074KYR8</accession>
<feature type="transmembrane region" description="Helical" evidence="1">
    <location>
        <begin position="65"/>
        <end position="82"/>
    </location>
</feature>
<feature type="transmembrane region" description="Helical" evidence="1">
    <location>
        <begin position="242"/>
        <end position="263"/>
    </location>
</feature>
<keyword evidence="1" id="KW-0812">Transmembrane</keyword>
<dbReference type="SUPFAM" id="SSF103481">
    <property type="entry name" value="Multidrug resistance efflux transporter EmrE"/>
    <property type="match status" value="2"/>
</dbReference>
<evidence type="ECO:0000256" key="1">
    <source>
        <dbReference type="SAM" id="Phobius"/>
    </source>
</evidence>
<name>A0A074KYR8_9BACT</name>
<evidence type="ECO:0000313" key="3">
    <source>
        <dbReference type="EMBL" id="KEO72768.1"/>
    </source>
</evidence>
<proteinExistence type="predicted"/>
<evidence type="ECO:0000313" key="4">
    <source>
        <dbReference type="Proteomes" id="UP000027821"/>
    </source>
</evidence>
<feature type="transmembrane region" description="Helical" evidence="1">
    <location>
        <begin position="9"/>
        <end position="30"/>
    </location>
</feature>
<dbReference type="eggNOG" id="COG0697">
    <property type="taxonomic scope" value="Bacteria"/>
</dbReference>
<protein>
    <submittedName>
        <fullName evidence="3">Membrane protein</fullName>
    </submittedName>
</protein>
<dbReference type="InterPro" id="IPR000620">
    <property type="entry name" value="EamA_dom"/>
</dbReference>
<dbReference type="GO" id="GO:0016020">
    <property type="term" value="C:membrane"/>
    <property type="evidence" value="ECO:0007669"/>
    <property type="project" value="InterPro"/>
</dbReference>
<dbReference type="EMBL" id="JMIH01000023">
    <property type="protein sequence ID" value="KEO72768.1"/>
    <property type="molecule type" value="Genomic_DNA"/>
</dbReference>
<dbReference type="RefSeq" id="WP_035075628.1">
    <property type="nucleotide sequence ID" value="NZ_JMIH01000023.1"/>
</dbReference>
<feature type="domain" description="EamA" evidence="2">
    <location>
        <begin position="13"/>
        <end position="136"/>
    </location>
</feature>
<dbReference type="PANTHER" id="PTHR22911">
    <property type="entry name" value="ACYL-MALONYL CONDENSING ENZYME-RELATED"/>
    <property type="match status" value="1"/>
</dbReference>
<dbReference type="Proteomes" id="UP000027821">
    <property type="component" value="Unassembled WGS sequence"/>
</dbReference>
<feature type="transmembrane region" description="Helical" evidence="1">
    <location>
        <begin position="269"/>
        <end position="294"/>
    </location>
</feature>
<comment type="caution">
    <text evidence="3">The sequence shown here is derived from an EMBL/GenBank/DDBJ whole genome shotgun (WGS) entry which is preliminary data.</text>
</comment>
<feature type="domain" description="EamA" evidence="2">
    <location>
        <begin position="144"/>
        <end position="286"/>
    </location>
</feature>
<feature type="transmembrane region" description="Helical" evidence="1">
    <location>
        <begin position="173"/>
        <end position="194"/>
    </location>
</feature>
<dbReference type="InterPro" id="IPR037185">
    <property type="entry name" value="EmrE-like"/>
</dbReference>
<evidence type="ECO:0000259" key="2">
    <source>
        <dbReference type="Pfam" id="PF00892"/>
    </source>
</evidence>